<dbReference type="InterPro" id="IPR017970">
    <property type="entry name" value="Homeobox_CS"/>
</dbReference>
<dbReference type="Proteomes" id="UP001150538">
    <property type="component" value="Unassembled WGS sequence"/>
</dbReference>
<keyword evidence="1 4" id="KW-0238">DNA-binding</keyword>
<feature type="compositionally biased region" description="Low complexity" evidence="6">
    <location>
        <begin position="787"/>
        <end position="804"/>
    </location>
</feature>
<evidence type="ECO:0000256" key="3">
    <source>
        <dbReference type="ARBA" id="ARBA00023242"/>
    </source>
</evidence>
<feature type="compositionally biased region" description="Low complexity" evidence="6">
    <location>
        <begin position="239"/>
        <end position="252"/>
    </location>
</feature>
<keyword evidence="2 4" id="KW-0371">Homeobox</keyword>
<feature type="region of interest" description="Disordered" evidence="6">
    <location>
        <begin position="841"/>
        <end position="964"/>
    </location>
</feature>
<organism evidence="8 9">
    <name type="scientific">Mycoemilia scoparia</name>
    <dbReference type="NCBI Taxonomy" id="417184"/>
    <lineage>
        <taxon>Eukaryota</taxon>
        <taxon>Fungi</taxon>
        <taxon>Fungi incertae sedis</taxon>
        <taxon>Zoopagomycota</taxon>
        <taxon>Kickxellomycotina</taxon>
        <taxon>Kickxellomycetes</taxon>
        <taxon>Kickxellales</taxon>
        <taxon>Kickxellaceae</taxon>
        <taxon>Mycoemilia</taxon>
    </lineage>
</organism>
<feature type="compositionally biased region" description="Polar residues" evidence="6">
    <location>
        <begin position="59"/>
        <end position="76"/>
    </location>
</feature>
<evidence type="ECO:0000256" key="5">
    <source>
        <dbReference type="RuleBase" id="RU000682"/>
    </source>
</evidence>
<dbReference type="GO" id="GO:0030154">
    <property type="term" value="P:cell differentiation"/>
    <property type="evidence" value="ECO:0007669"/>
    <property type="project" value="TreeGrafter"/>
</dbReference>
<dbReference type="GO" id="GO:0005634">
    <property type="term" value="C:nucleus"/>
    <property type="evidence" value="ECO:0007669"/>
    <property type="project" value="UniProtKB-SubCell"/>
</dbReference>
<dbReference type="PANTHER" id="PTHR24324:SF9">
    <property type="entry name" value="HOMEOBOX DOMAIN-CONTAINING PROTEIN"/>
    <property type="match status" value="1"/>
</dbReference>
<comment type="caution">
    <text evidence="8">The sequence shown here is derived from an EMBL/GenBank/DDBJ whole genome shotgun (WGS) entry which is preliminary data.</text>
</comment>
<dbReference type="SMART" id="SM00389">
    <property type="entry name" value="HOX"/>
    <property type="match status" value="1"/>
</dbReference>
<feature type="region of interest" description="Disordered" evidence="6">
    <location>
        <begin position="389"/>
        <end position="409"/>
    </location>
</feature>
<proteinExistence type="predicted"/>
<dbReference type="InterPro" id="IPR051000">
    <property type="entry name" value="Homeobox_DNA-bind_prot"/>
</dbReference>
<protein>
    <recommendedName>
        <fullName evidence="7">Homeobox domain-containing protein</fullName>
    </recommendedName>
</protein>
<feature type="compositionally biased region" description="Polar residues" evidence="6">
    <location>
        <begin position="868"/>
        <end position="891"/>
    </location>
</feature>
<dbReference type="CDD" id="cd00086">
    <property type="entry name" value="homeodomain"/>
    <property type="match status" value="1"/>
</dbReference>
<dbReference type="Gene3D" id="1.10.10.60">
    <property type="entry name" value="Homeodomain-like"/>
    <property type="match status" value="1"/>
</dbReference>
<feature type="region of interest" description="Disordered" evidence="6">
    <location>
        <begin position="785"/>
        <end position="810"/>
    </location>
</feature>
<feature type="compositionally biased region" description="Low complexity" evidence="6">
    <location>
        <begin position="892"/>
        <end position="921"/>
    </location>
</feature>
<feature type="region of interest" description="Disordered" evidence="6">
    <location>
        <begin position="548"/>
        <end position="574"/>
    </location>
</feature>
<gene>
    <name evidence="8" type="ORF">H4219_003180</name>
</gene>
<feature type="compositionally biased region" description="Polar residues" evidence="6">
    <location>
        <begin position="922"/>
        <end position="935"/>
    </location>
</feature>
<dbReference type="InterPro" id="IPR001356">
    <property type="entry name" value="HD"/>
</dbReference>
<dbReference type="InterPro" id="IPR009057">
    <property type="entry name" value="Homeodomain-like_sf"/>
</dbReference>
<feature type="compositionally biased region" description="Polar residues" evidence="6">
    <location>
        <begin position="400"/>
        <end position="409"/>
    </location>
</feature>
<accession>A0A9W8A4X8</accession>
<feature type="compositionally biased region" description="Polar residues" evidence="6">
    <location>
        <begin position="565"/>
        <end position="574"/>
    </location>
</feature>
<feature type="region of interest" description="Disordered" evidence="6">
    <location>
        <begin position="1"/>
        <end position="84"/>
    </location>
</feature>
<evidence type="ECO:0000256" key="1">
    <source>
        <dbReference type="ARBA" id="ARBA00023125"/>
    </source>
</evidence>
<dbReference type="Pfam" id="PF00046">
    <property type="entry name" value="Homeodomain"/>
    <property type="match status" value="1"/>
</dbReference>
<feature type="compositionally biased region" description="Gly residues" evidence="6">
    <location>
        <begin position="939"/>
        <end position="950"/>
    </location>
</feature>
<evidence type="ECO:0000313" key="9">
    <source>
        <dbReference type="Proteomes" id="UP001150538"/>
    </source>
</evidence>
<evidence type="ECO:0000313" key="8">
    <source>
        <dbReference type="EMBL" id="KAJ1917498.1"/>
    </source>
</evidence>
<evidence type="ECO:0000256" key="2">
    <source>
        <dbReference type="ARBA" id="ARBA00023155"/>
    </source>
</evidence>
<feature type="compositionally biased region" description="Low complexity" evidence="6">
    <location>
        <begin position="7"/>
        <end position="20"/>
    </location>
</feature>
<dbReference type="SUPFAM" id="SSF46689">
    <property type="entry name" value="Homeodomain-like"/>
    <property type="match status" value="1"/>
</dbReference>
<evidence type="ECO:0000259" key="7">
    <source>
        <dbReference type="PROSITE" id="PS50071"/>
    </source>
</evidence>
<evidence type="ECO:0000256" key="4">
    <source>
        <dbReference type="PROSITE-ProRule" id="PRU00108"/>
    </source>
</evidence>
<sequence length="1130" mass="118965">MAEQHSNNNNSNLNPPQNNPTAATALHQPPAMLENGGVSTSNSGRAGGSDGMPGKENAPPTSQQSQQDEKPLSSSNQRKRNRATAEQVAFLENVFAVNRSPNAQLREQMSKNLNMQPRQVQVWFQNRRAKEKMMQRRALTSGHLPPPPTAIGGDATGAAGLLTGNSLHSMGAMFGGGGGGGDQLSSSAIGLQNLQIQHALSQQQQQHMPDHQQNMAWFRPLSTANPLMQSHDAGSDIQTPTSTTSNQPPSMSINTSSSGMPFAHQGPRSAPPKAHMPIGPGSQFNRQGAPNCPSEMTGAEWTSAVLHGNATNIASASNSNINSVTGLPVDPSQQMPPGSANAAALAAMFNMNLQPTPPQSSMAMPHSQPNSIRFVHNLVVDGALQPQQPEQMDVDDNDQTLRPSQDQSSRMLGATVGEDTLNPVLLPIQLLCVGSWRRMATNPQNPDLICYATVDPSSQQQQSLPGPANGHFVWMVLSNRTRYKLVISYDSLVNLQFRGVSTEMGDPLNPISDNPGASPHIPHVQDTNAQAQLKLTLSYPPKYFTEITDSSDANKPLNAPPGFDGTSTASGSQNAANMHSIGKWVQINDFTADEQATKNSEHILIGPFWFLAQQLRVIVQANEKLQKSIDPITQSILGVHVQSVHQQPGSSSLSPASISGPQGGSSDSSWMPSNLHPRGRPNNPQQFTGSSGGAVATPPPSSTATTTQGDSIIPKPNSSGSNKDGSHLRVPGASPFAHIQSHSDSRRTKHLTSSPYSQGTPPPQQHGEQQPLSTQDFLNINNQRAGTQNSTTSSQQSIRSNSNQGTNSRTQKTMSYLQNSTLANQGNVPWSGGPTIALRRASRDTSNMSAPSSSGMRLSDSSRDNSPHVGSNLSIKGSMPSISQGPGMNNHSLSSATAPASLSRTSGHYDTTNTSNPDNNSAFNQQSFGSHATEINSLGIGGSGGNGGDGSNSNSNVGGNGNNADQQLLAMMMGSAVNNNSNNGMGFDITKSYQQSQMVSNNNNNPMLSNQMTGAGGEMNQLSAFPFGNIDWSQLDPQTAMSLLTMMGGPGMQQMPLNQAGGMMSITSGQSGLSIQAAASNMQGNTGNHGPTISSAVMHMPGVSQNTATTNVTVSSGNGGTAAVLNNHNT</sequence>
<feature type="DNA-binding region" description="Homeobox" evidence="4">
    <location>
        <begin position="76"/>
        <end position="135"/>
    </location>
</feature>
<keyword evidence="3 4" id="KW-0539">Nucleus</keyword>
<dbReference type="GO" id="GO:0000981">
    <property type="term" value="F:DNA-binding transcription factor activity, RNA polymerase II-specific"/>
    <property type="evidence" value="ECO:0007669"/>
    <property type="project" value="InterPro"/>
</dbReference>
<reference evidence="8" key="1">
    <citation type="submission" date="2022-07" db="EMBL/GenBank/DDBJ databases">
        <title>Phylogenomic reconstructions and comparative analyses of Kickxellomycotina fungi.</title>
        <authorList>
            <person name="Reynolds N.K."/>
            <person name="Stajich J.E."/>
            <person name="Barry K."/>
            <person name="Grigoriev I.V."/>
            <person name="Crous P."/>
            <person name="Smith M.E."/>
        </authorList>
    </citation>
    <scope>NUCLEOTIDE SEQUENCE</scope>
    <source>
        <strain evidence="8">NBRC 100468</strain>
    </source>
</reference>
<keyword evidence="9" id="KW-1185">Reference proteome</keyword>
<dbReference type="PROSITE" id="PS50071">
    <property type="entry name" value="HOMEOBOX_2"/>
    <property type="match status" value="1"/>
</dbReference>
<comment type="subcellular location">
    <subcellularLocation>
        <location evidence="4 5">Nucleus</location>
    </subcellularLocation>
</comment>
<feature type="region of interest" description="Disordered" evidence="6">
    <location>
        <begin position="225"/>
        <end position="274"/>
    </location>
</feature>
<dbReference type="GO" id="GO:0000978">
    <property type="term" value="F:RNA polymerase II cis-regulatory region sequence-specific DNA binding"/>
    <property type="evidence" value="ECO:0007669"/>
    <property type="project" value="TreeGrafter"/>
</dbReference>
<evidence type="ECO:0000256" key="6">
    <source>
        <dbReference type="SAM" id="MobiDB-lite"/>
    </source>
</evidence>
<dbReference type="OrthoDB" id="6159439at2759"/>
<dbReference type="AlphaFoldDB" id="A0A9W8A4X8"/>
<feature type="compositionally biased region" description="Low complexity" evidence="6">
    <location>
        <begin position="646"/>
        <end position="660"/>
    </location>
</feature>
<feature type="region of interest" description="Disordered" evidence="6">
    <location>
        <begin position="646"/>
        <end position="771"/>
    </location>
</feature>
<feature type="domain" description="Homeobox" evidence="7">
    <location>
        <begin position="74"/>
        <end position="134"/>
    </location>
</feature>
<dbReference type="PANTHER" id="PTHR24324">
    <property type="entry name" value="HOMEOBOX PROTEIN HHEX"/>
    <property type="match status" value="1"/>
</dbReference>
<dbReference type="EMBL" id="JANBPU010000070">
    <property type="protein sequence ID" value="KAJ1917498.1"/>
    <property type="molecule type" value="Genomic_DNA"/>
</dbReference>
<dbReference type="PROSITE" id="PS00027">
    <property type="entry name" value="HOMEOBOX_1"/>
    <property type="match status" value="1"/>
</dbReference>
<name>A0A9W8A4X8_9FUNG</name>